<evidence type="ECO:0000256" key="3">
    <source>
        <dbReference type="ARBA" id="ARBA00022989"/>
    </source>
</evidence>
<dbReference type="Pfam" id="PF13564">
    <property type="entry name" value="DoxX_2"/>
    <property type="match status" value="1"/>
</dbReference>
<keyword evidence="4 5" id="KW-0472">Membrane</keyword>
<organism evidence="6 7">
    <name type="scientific">Paenibacillus rigui</name>
    <dbReference type="NCBI Taxonomy" id="554312"/>
    <lineage>
        <taxon>Bacteria</taxon>
        <taxon>Bacillati</taxon>
        <taxon>Bacillota</taxon>
        <taxon>Bacilli</taxon>
        <taxon>Bacillales</taxon>
        <taxon>Paenibacillaceae</taxon>
        <taxon>Paenibacillus</taxon>
    </lineage>
</organism>
<evidence type="ECO:0000256" key="5">
    <source>
        <dbReference type="SAM" id="Phobius"/>
    </source>
</evidence>
<dbReference type="OrthoDB" id="2454358at2"/>
<comment type="caution">
    <text evidence="6">The sequence shown here is derived from an EMBL/GenBank/DDBJ whole genome shotgun (WGS) entry which is preliminary data.</text>
</comment>
<reference evidence="6 7" key="1">
    <citation type="submission" date="2017-07" db="EMBL/GenBank/DDBJ databases">
        <title>Genome sequencing and assembly of Paenibacillus rigui.</title>
        <authorList>
            <person name="Mayilraj S."/>
        </authorList>
    </citation>
    <scope>NUCLEOTIDE SEQUENCE [LARGE SCALE GENOMIC DNA]</scope>
    <source>
        <strain evidence="6 7">JCM 16352</strain>
    </source>
</reference>
<protein>
    <recommendedName>
        <fullName evidence="8">DoxX family protein</fullName>
    </recommendedName>
</protein>
<evidence type="ECO:0000256" key="4">
    <source>
        <dbReference type="ARBA" id="ARBA00023136"/>
    </source>
</evidence>
<evidence type="ECO:0000313" key="6">
    <source>
        <dbReference type="EMBL" id="OXM82591.1"/>
    </source>
</evidence>
<feature type="transmembrane region" description="Helical" evidence="5">
    <location>
        <begin position="94"/>
        <end position="111"/>
    </location>
</feature>
<dbReference type="AlphaFoldDB" id="A0A229UGV3"/>
<sequence>MKKILVALGYLILAAVAALFIMQGFSKVTGADQAVASFEKYGYAIWFRVLLGMGEIAAAVALFVPRVSRYAAGLLAIIMIGAIVTHLMNGEASYAGLPIGLLIITAVTVVIRKPRTVQ</sequence>
<dbReference type="Proteomes" id="UP000215509">
    <property type="component" value="Unassembled WGS sequence"/>
</dbReference>
<dbReference type="GO" id="GO:0016020">
    <property type="term" value="C:membrane"/>
    <property type="evidence" value="ECO:0007669"/>
    <property type="project" value="UniProtKB-SubCell"/>
</dbReference>
<comment type="subcellular location">
    <subcellularLocation>
        <location evidence="1">Membrane</location>
        <topology evidence="1">Multi-pass membrane protein</topology>
    </subcellularLocation>
</comment>
<dbReference type="InterPro" id="IPR032808">
    <property type="entry name" value="DoxX"/>
</dbReference>
<accession>A0A229UGV3</accession>
<keyword evidence="3 5" id="KW-1133">Transmembrane helix</keyword>
<keyword evidence="7" id="KW-1185">Reference proteome</keyword>
<evidence type="ECO:0000256" key="2">
    <source>
        <dbReference type="ARBA" id="ARBA00022692"/>
    </source>
</evidence>
<evidence type="ECO:0000256" key="1">
    <source>
        <dbReference type="ARBA" id="ARBA00004141"/>
    </source>
</evidence>
<gene>
    <name evidence="6" type="ORF">CF651_29985</name>
</gene>
<name>A0A229UGV3_9BACL</name>
<dbReference type="RefSeq" id="WP_094018541.1">
    <property type="nucleotide sequence ID" value="NZ_NMQW01000061.1"/>
</dbReference>
<feature type="transmembrane region" description="Helical" evidence="5">
    <location>
        <begin position="41"/>
        <end position="63"/>
    </location>
</feature>
<proteinExistence type="predicted"/>
<evidence type="ECO:0008006" key="8">
    <source>
        <dbReference type="Google" id="ProtNLM"/>
    </source>
</evidence>
<feature type="transmembrane region" description="Helical" evidence="5">
    <location>
        <begin position="70"/>
        <end position="88"/>
    </location>
</feature>
<evidence type="ECO:0000313" key="7">
    <source>
        <dbReference type="Proteomes" id="UP000215509"/>
    </source>
</evidence>
<keyword evidence="2 5" id="KW-0812">Transmembrane</keyword>
<dbReference type="EMBL" id="NMQW01000061">
    <property type="protein sequence ID" value="OXM82591.1"/>
    <property type="molecule type" value="Genomic_DNA"/>
</dbReference>